<dbReference type="Gene3D" id="3.30.1340.30">
    <property type="match status" value="1"/>
</dbReference>
<evidence type="ECO:0000259" key="2">
    <source>
        <dbReference type="PROSITE" id="PS50914"/>
    </source>
</evidence>
<dbReference type="OrthoDB" id="285310at2"/>
<dbReference type="EMBL" id="CP036289">
    <property type="protein sequence ID" value="QDU77719.1"/>
    <property type="molecule type" value="Genomic_DNA"/>
</dbReference>
<dbReference type="Proteomes" id="UP000318626">
    <property type="component" value="Chromosome"/>
</dbReference>
<evidence type="ECO:0000313" key="4">
    <source>
        <dbReference type="Proteomes" id="UP000318626"/>
    </source>
</evidence>
<dbReference type="InterPro" id="IPR007055">
    <property type="entry name" value="BON_dom"/>
</dbReference>
<evidence type="ECO:0000313" key="3">
    <source>
        <dbReference type="EMBL" id="QDU77719.1"/>
    </source>
</evidence>
<sequence length="82" mass="9237">MFGNQVSDKDLQRKVDRTMERTGVNSQAKVKARVVNGTVELSGALQYENQRRPILKVIRSIQGVQRVNDLMACPPKPKRTDA</sequence>
<gene>
    <name evidence="3" type="ORF">Pan97_47930</name>
</gene>
<protein>
    <submittedName>
        <fullName evidence="3">BON domain protein</fullName>
    </submittedName>
</protein>
<feature type="compositionally biased region" description="Basic and acidic residues" evidence="1">
    <location>
        <begin position="7"/>
        <end position="20"/>
    </location>
</feature>
<keyword evidence="4" id="KW-1185">Reference proteome</keyword>
<organism evidence="3 4">
    <name type="scientific">Bremerella volcania</name>
    <dbReference type="NCBI Taxonomy" id="2527984"/>
    <lineage>
        <taxon>Bacteria</taxon>
        <taxon>Pseudomonadati</taxon>
        <taxon>Planctomycetota</taxon>
        <taxon>Planctomycetia</taxon>
        <taxon>Pirellulales</taxon>
        <taxon>Pirellulaceae</taxon>
        <taxon>Bremerella</taxon>
    </lineage>
</organism>
<proteinExistence type="predicted"/>
<accession>A0A518CES2</accession>
<dbReference type="KEGG" id="bvo:Pan97_47930"/>
<name>A0A518CES2_9BACT</name>
<dbReference type="Pfam" id="PF04972">
    <property type="entry name" value="BON"/>
    <property type="match status" value="1"/>
</dbReference>
<dbReference type="AlphaFoldDB" id="A0A518CES2"/>
<dbReference type="PROSITE" id="PS50914">
    <property type="entry name" value="BON"/>
    <property type="match status" value="1"/>
</dbReference>
<evidence type="ECO:0000256" key="1">
    <source>
        <dbReference type="SAM" id="MobiDB-lite"/>
    </source>
</evidence>
<reference evidence="4" key="1">
    <citation type="submission" date="2019-02" db="EMBL/GenBank/DDBJ databases">
        <title>Deep-cultivation of Planctomycetes and their phenomic and genomic characterization uncovers novel biology.</title>
        <authorList>
            <person name="Wiegand S."/>
            <person name="Jogler M."/>
            <person name="Boedeker C."/>
            <person name="Pinto D."/>
            <person name="Vollmers J."/>
            <person name="Rivas-Marin E."/>
            <person name="Kohn T."/>
            <person name="Peeters S.H."/>
            <person name="Heuer A."/>
            <person name="Rast P."/>
            <person name="Oberbeckmann S."/>
            <person name="Bunk B."/>
            <person name="Jeske O."/>
            <person name="Meyerdierks A."/>
            <person name="Storesund J.E."/>
            <person name="Kallscheuer N."/>
            <person name="Luecker S."/>
            <person name="Lage O.M."/>
            <person name="Pohl T."/>
            <person name="Merkel B.J."/>
            <person name="Hornburger P."/>
            <person name="Mueller R.-W."/>
            <person name="Bruemmer F."/>
            <person name="Labrenz M."/>
            <person name="Spormann A.M."/>
            <person name="Op den Camp H."/>
            <person name="Overmann J."/>
            <person name="Amann R."/>
            <person name="Jetten M.S.M."/>
            <person name="Mascher T."/>
            <person name="Medema M.H."/>
            <person name="Devos D.P."/>
            <person name="Kaster A.-K."/>
            <person name="Ovreas L."/>
            <person name="Rohde M."/>
            <person name="Galperin M.Y."/>
            <person name="Jogler C."/>
        </authorList>
    </citation>
    <scope>NUCLEOTIDE SEQUENCE [LARGE SCALE GENOMIC DNA]</scope>
    <source>
        <strain evidence="4">Pan97</strain>
    </source>
</reference>
<dbReference type="RefSeq" id="WP_144976797.1">
    <property type="nucleotide sequence ID" value="NZ_CP036289.1"/>
</dbReference>
<feature type="region of interest" description="Disordered" evidence="1">
    <location>
        <begin position="1"/>
        <end position="26"/>
    </location>
</feature>
<feature type="domain" description="BON" evidence="2">
    <location>
        <begin position="7"/>
        <end position="75"/>
    </location>
</feature>